<evidence type="ECO:0000313" key="3">
    <source>
        <dbReference type="EMBL" id="STY95865.1"/>
    </source>
</evidence>
<feature type="region of interest" description="Disordered" evidence="2">
    <location>
        <begin position="76"/>
        <end position="103"/>
    </location>
</feature>
<sequence length="103" mass="11392">MSKKRVEYSESSKAEAIAKVKENNGNISQTAKELGIPMNTLANWQRKADIGVLTGTQNYNPELIAALDEIKDLKKITKNRPRGPRNSKKGNGVLCQEPIAKNQ</sequence>
<protein>
    <submittedName>
        <fullName evidence="3">Transposase</fullName>
    </submittedName>
</protein>
<evidence type="ECO:0000256" key="2">
    <source>
        <dbReference type="SAM" id="MobiDB-lite"/>
    </source>
</evidence>
<feature type="compositionally biased region" description="Basic residues" evidence="2">
    <location>
        <begin position="76"/>
        <end position="88"/>
    </location>
</feature>
<dbReference type="InterPro" id="IPR009057">
    <property type="entry name" value="Homeodomain-like_sf"/>
</dbReference>
<dbReference type="SUPFAM" id="SSF46689">
    <property type="entry name" value="Homeodomain-like"/>
    <property type="match status" value="1"/>
</dbReference>
<gene>
    <name evidence="3" type="ORF">NCTC11091_01669</name>
</gene>
<comment type="similarity">
    <text evidence="1">Belongs to the transposase 8 family.</text>
</comment>
<dbReference type="AlphaFoldDB" id="A0A378Q5C9"/>
<evidence type="ECO:0000313" key="4">
    <source>
        <dbReference type="Proteomes" id="UP000255193"/>
    </source>
</evidence>
<reference evidence="3 4" key="1">
    <citation type="submission" date="2018-06" db="EMBL/GenBank/DDBJ databases">
        <authorList>
            <consortium name="Pathogen Informatics"/>
            <person name="Doyle S."/>
        </authorList>
    </citation>
    <scope>NUCLEOTIDE SEQUENCE [LARGE SCALE GENOMIC DNA]</scope>
    <source>
        <strain evidence="3 4">NCTC11091</strain>
    </source>
</reference>
<dbReference type="Proteomes" id="UP000255193">
    <property type="component" value="Unassembled WGS sequence"/>
</dbReference>
<dbReference type="GO" id="GO:0003677">
    <property type="term" value="F:DNA binding"/>
    <property type="evidence" value="ECO:0007669"/>
    <property type="project" value="InterPro"/>
</dbReference>
<dbReference type="Pfam" id="PF01527">
    <property type="entry name" value="HTH_Tnp_1"/>
    <property type="match status" value="1"/>
</dbReference>
<dbReference type="GO" id="GO:0004803">
    <property type="term" value="F:transposase activity"/>
    <property type="evidence" value="ECO:0007669"/>
    <property type="project" value="InterPro"/>
</dbReference>
<name>A0A378Q5C9_9GAMM</name>
<dbReference type="InterPro" id="IPR002514">
    <property type="entry name" value="Transposase_8"/>
</dbReference>
<accession>A0A378Q5C9</accession>
<dbReference type="EMBL" id="UGQA01000001">
    <property type="protein sequence ID" value="STY95865.1"/>
    <property type="molecule type" value="Genomic_DNA"/>
</dbReference>
<organism evidence="3 4">
    <name type="scientific">Faucicola atlantae</name>
    <dbReference type="NCBI Taxonomy" id="34059"/>
    <lineage>
        <taxon>Bacteria</taxon>
        <taxon>Pseudomonadati</taxon>
        <taxon>Pseudomonadota</taxon>
        <taxon>Gammaproteobacteria</taxon>
        <taxon>Moraxellales</taxon>
        <taxon>Moraxellaceae</taxon>
        <taxon>Faucicola</taxon>
    </lineage>
</organism>
<proteinExistence type="inferred from homology"/>
<dbReference type="GO" id="GO:0006313">
    <property type="term" value="P:DNA transposition"/>
    <property type="evidence" value="ECO:0007669"/>
    <property type="project" value="InterPro"/>
</dbReference>
<dbReference type="Gene3D" id="1.10.10.60">
    <property type="entry name" value="Homeodomain-like"/>
    <property type="match status" value="1"/>
</dbReference>
<evidence type="ECO:0000256" key="1">
    <source>
        <dbReference type="ARBA" id="ARBA00009964"/>
    </source>
</evidence>